<proteinExistence type="predicted"/>
<comment type="caution">
    <text evidence="1">The sequence shown here is derived from an EMBL/GenBank/DDBJ whole genome shotgun (WGS) entry which is preliminary data.</text>
</comment>
<dbReference type="EMBL" id="JAMZEB010000002">
    <property type="protein sequence ID" value="MCP2363800.1"/>
    <property type="molecule type" value="Genomic_DNA"/>
</dbReference>
<dbReference type="RefSeq" id="WP_253755694.1">
    <property type="nucleotide sequence ID" value="NZ_BAABKA010000006.1"/>
</dbReference>
<sequence length="367" mass="39460">MTRYAIDDACNALVASWSTGIGDAAAVVTELPRTELDRQQLRRLAADLTALSQLCWRSYTHPASAADQHGPDSVGRRRQQERDAFATVLPLLIDAGQAAGEPVGTKVGRAAQAVARTLRSLDTPQLTTQIAADVATELAAVEQAELGDLSDRAEQAVALSREDASPLQISQADTLLRADPFGCPALLTQIDPAAAAVAAAHWFHAAVTVAARQAGLHPIQVVASAEQHGKPLAVESLTEIASFITAGGRPRHVVMPLIRTALNVGEGHLRGITGLHERVTAARELLDKTHTDHPDLDLSPDTVHVPLTPLNPARPAPDLLDNLLNGMQTCWHTYQHSRRDELPREQLRHAFLTAVRQEAHAQGERLL</sequence>
<evidence type="ECO:0000313" key="2">
    <source>
        <dbReference type="Proteomes" id="UP001139648"/>
    </source>
</evidence>
<accession>A0A9X2GTU2</accession>
<organism evidence="1 2">
    <name type="scientific">Nonomuraea thailandensis</name>
    <dbReference type="NCBI Taxonomy" id="1188745"/>
    <lineage>
        <taxon>Bacteria</taxon>
        <taxon>Bacillati</taxon>
        <taxon>Actinomycetota</taxon>
        <taxon>Actinomycetes</taxon>
        <taxon>Streptosporangiales</taxon>
        <taxon>Streptosporangiaceae</taxon>
        <taxon>Nonomuraea</taxon>
    </lineage>
</organism>
<reference evidence="1" key="1">
    <citation type="submission" date="2022-06" db="EMBL/GenBank/DDBJ databases">
        <title>Sequencing the genomes of 1000 actinobacteria strains.</title>
        <authorList>
            <person name="Klenk H.-P."/>
        </authorList>
    </citation>
    <scope>NUCLEOTIDE SEQUENCE</scope>
    <source>
        <strain evidence="1">DSM 46694</strain>
    </source>
</reference>
<dbReference type="AlphaFoldDB" id="A0A9X2GTU2"/>
<name>A0A9X2GTU2_9ACTN</name>
<protein>
    <submittedName>
        <fullName evidence="1">Uncharacterized protein</fullName>
    </submittedName>
</protein>
<dbReference type="Proteomes" id="UP001139648">
    <property type="component" value="Unassembled WGS sequence"/>
</dbReference>
<keyword evidence="2" id="KW-1185">Reference proteome</keyword>
<evidence type="ECO:0000313" key="1">
    <source>
        <dbReference type="EMBL" id="MCP2363800.1"/>
    </source>
</evidence>
<gene>
    <name evidence="1" type="ORF">HD597_010820</name>
</gene>